<dbReference type="RefSeq" id="WP_135505692.1">
    <property type="nucleotide sequence ID" value="NZ_CP181055.1"/>
</dbReference>
<protein>
    <submittedName>
        <fullName evidence="1">Uncharacterized protein</fullName>
    </submittedName>
</protein>
<dbReference type="AlphaFoldDB" id="A0A7W8CSL1"/>
<proteinExistence type="predicted"/>
<keyword evidence="2" id="KW-1185">Reference proteome</keyword>
<sequence>MDDQTTKLLLKKVKKHKKWTETVFVNPIYWEVNGTPYYMAGFTKNNQPVASAYLTTGEEKLEEALIAQPKLSLFADLSSNILSVGAERTNIEAAFYTKPLGIAITEKEPAVMQGREAFVQLWEVQQKFKALVKDYKNYYDDVLARGRITEEDISKTQETAIMVNMYQYLTLKTLLDQNAEIRSFINSLERTNGWSDLTKDERIFVKGITENIDKMRKNLEGLDLIIVEDFNEMKKLNYGKMIEDNKKIIEGQRQYIRYPK</sequence>
<dbReference type="Proteomes" id="UP000525923">
    <property type="component" value="Unassembled WGS sequence"/>
</dbReference>
<dbReference type="OrthoDB" id="2427702at2"/>
<evidence type="ECO:0000313" key="2">
    <source>
        <dbReference type="Proteomes" id="UP000525923"/>
    </source>
</evidence>
<gene>
    <name evidence="1" type="ORF">HNQ44_001023</name>
</gene>
<evidence type="ECO:0000313" key="1">
    <source>
        <dbReference type="EMBL" id="MBB5179599.1"/>
    </source>
</evidence>
<comment type="caution">
    <text evidence="1">The sequence shown here is derived from an EMBL/GenBank/DDBJ whole genome shotgun (WGS) entry which is preliminary data.</text>
</comment>
<accession>A0A7W8CSL1</accession>
<name>A0A7W8CSL1_9BACL</name>
<reference evidence="1 2" key="1">
    <citation type="submission" date="2020-08" db="EMBL/GenBank/DDBJ databases">
        <title>Genomic Encyclopedia of Type Strains, Phase IV (KMG-IV): sequencing the most valuable type-strain genomes for metagenomic binning, comparative biology and taxonomic classification.</title>
        <authorList>
            <person name="Goeker M."/>
        </authorList>
    </citation>
    <scope>NUCLEOTIDE SEQUENCE [LARGE SCALE GENOMIC DNA]</scope>
    <source>
        <strain evidence="1 2">DSM 15895</strain>
    </source>
</reference>
<dbReference type="EMBL" id="JACHHE010000002">
    <property type="protein sequence ID" value="MBB5179599.1"/>
    <property type="molecule type" value="Genomic_DNA"/>
</dbReference>
<organism evidence="1 2">
    <name type="scientific">Planococcus koreensis</name>
    <dbReference type="NCBI Taxonomy" id="112331"/>
    <lineage>
        <taxon>Bacteria</taxon>
        <taxon>Bacillati</taxon>
        <taxon>Bacillota</taxon>
        <taxon>Bacilli</taxon>
        <taxon>Bacillales</taxon>
        <taxon>Caryophanaceae</taxon>
        <taxon>Planococcus</taxon>
    </lineage>
</organism>